<feature type="transmembrane region" description="Helical" evidence="7">
    <location>
        <begin position="92"/>
        <end position="111"/>
    </location>
</feature>
<keyword evidence="5 7" id="KW-1133">Transmembrane helix</keyword>
<dbReference type="InParanoid" id="A0A3M0D906"/>
<evidence type="ECO:0000256" key="6">
    <source>
        <dbReference type="ARBA" id="ARBA00023136"/>
    </source>
</evidence>
<gene>
    <name evidence="9" type="ORF">BXY39_0127</name>
</gene>
<feature type="transmembrane region" description="Helical" evidence="7">
    <location>
        <begin position="292"/>
        <end position="311"/>
    </location>
</feature>
<accession>A0A3M0D906</accession>
<dbReference type="AlphaFoldDB" id="A0A3M0D906"/>
<feature type="transmembrane region" description="Helical" evidence="7">
    <location>
        <begin position="318"/>
        <end position="336"/>
    </location>
</feature>
<comment type="caution">
    <text evidence="9">The sequence shown here is derived from an EMBL/GenBank/DDBJ whole genome shotgun (WGS) entry which is preliminary data.</text>
</comment>
<evidence type="ECO:0000313" key="9">
    <source>
        <dbReference type="EMBL" id="RMB12703.1"/>
    </source>
</evidence>
<proteinExistence type="inferred from homology"/>
<evidence type="ECO:0000259" key="8">
    <source>
        <dbReference type="PROSITE" id="PS50850"/>
    </source>
</evidence>
<feature type="transmembrane region" description="Helical" evidence="7">
    <location>
        <begin position="117"/>
        <end position="133"/>
    </location>
</feature>
<dbReference type="FunCoup" id="A0A3M0D906">
    <property type="interactions" value="132"/>
</dbReference>
<feature type="transmembrane region" description="Helical" evidence="7">
    <location>
        <begin position="251"/>
        <end position="272"/>
    </location>
</feature>
<dbReference type="RefSeq" id="WP_121936915.1">
    <property type="nucleotide sequence ID" value="NZ_REFR01000002.1"/>
</dbReference>
<feature type="domain" description="Major facilitator superfamily (MFS) profile" evidence="8">
    <location>
        <begin position="19"/>
        <end position="432"/>
    </location>
</feature>
<dbReference type="EMBL" id="REFR01000002">
    <property type="protein sequence ID" value="RMB12703.1"/>
    <property type="molecule type" value="Genomic_DNA"/>
</dbReference>
<feature type="transmembrane region" description="Helical" evidence="7">
    <location>
        <begin position="407"/>
        <end position="429"/>
    </location>
</feature>
<evidence type="ECO:0000256" key="3">
    <source>
        <dbReference type="ARBA" id="ARBA00022448"/>
    </source>
</evidence>
<comment type="subcellular location">
    <subcellularLocation>
        <location evidence="1">Membrane</location>
        <topology evidence="1">Multi-pass membrane protein</topology>
    </subcellularLocation>
</comment>
<dbReference type="InterPro" id="IPR004752">
    <property type="entry name" value="AmpG_permease/AT-1"/>
</dbReference>
<dbReference type="Proteomes" id="UP000271227">
    <property type="component" value="Unassembled WGS sequence"/>
</dbReference>
<keyword evidence="6 7" id="KW-0472">Membrane</keyword>
<keyword evidence="4 7" id="KW-0812">Transmembrane</keyword>
<feature type="transmembrane region" description="Helical" evidence="7">
    <location>
        <begin position="20"/>
        <end position="45"/>
    </location>
</feature>
<reference evidence="9 10" key="1">
    <citation type="submission" date="2018-10" db="EMBL/GenBank/DDBJ databases">
        <title>Genomic Encyclopedia of Archaeal and Bacterial Type Strains, Phase II (KMG-II): from individual species to whole genera.</title>
        <authorList>
            <person name="Goeker M."/>
        </authorList>
    </citation>
    <scope>NUCLEOTIDE SEQUENCE [LARGE SCALE GENOMIC DNA]</scope>
    <source>
        <strain evidence="9 10">DSM 25217</strain>
    </source>
</reference>
<evidence type="ECO:0000256" key="2">
    <source>
        <dbReference type="ARBA" id="ARBA00008335"/>
    </source>
</evidence>
<dbReference type="OrthoDB" id="9787815at2"/>
<evidence type="ECO:0000256" key="7">
    <source>
        <dbReference type="SAM" id="Phobius"/>
    </source>
</evidence>
<dbReference type="GO" id="GO:0016020">
    <property type="term" value="C:membrane"/>
    <property type="evidence" value="ECO:0007669"/>
    <property type="project" value="UniProtKB-SubCell"/>
</dbReference>
<comment type="similarity">
    <text evidence="2">Belongs to the major facilitator superfamily.</text>
</comment>
<dbReference type="NCBIfam" id="TIGR00901">
    <property type="entry name" value="2A0125"/>
    <property type="match status" value="1"/>
</dbReference>
<dbReference type="SUPFAM" id="SSF103473">
    <property type="entry name" value="MFS general substrate transporter"/>
    <property type="match status" value="1"/>
</dbReference>
<evidence type="ECO:0000256" key="1">
    <source>
        <dbReference type="ARBA" id="ARBA00004141"/>
    </source>
</evidence>
<organism evidence="9 10">
    <name type="scientific">Eilatimonas milleporae</name>
    <dbReference type="NCBI Taxonomy" id="911205"/>
    <lineage>
        <taxon>Bacteria</taxon>
        <taxon>Pseudomonadati</taxon>
        <taxon>Pseudomonadota</taxon>
        <taxon>Alphaproteobacteria</taxon>
        <taxon>Kordiimonadales</taxon>
        <taxon>Kordiimonadaceae</taxon>
        <taxon>Eilatimonas</taxon>
    </lineage>
</organism>
<keyword evidence="3" id="KW-0813">Transport</keyword>
<dbReference type="InterPro" id="IPR036259">
    <property type="entry name" value="MFS_trans_sf"/>
</dbReference>
<feature type="transmembrane region" description="Helical" evidence="7">
    <location>
        <begin position="180"/>
        <end position="203"/>
    </location>
</feature>
<dbReference type="Gene3D" id="1.20.1250.20">
    <property type="entry name" value="MFS general substrate transporter like domains"/>
    <property type="match status" value="1"/>
</dbReference>
<dbReference type="Pfam" id="PF07690">
    <property type="entry name" value="MFS_1"/>
    <property type="match status" value="1"/>
</dbReference>
<evidence type="ECO:0000256" key="4">
    <source>
        <dbReference type="ARBA" id="ARBA00022692"/>
    </source>
</evidence>
<dbReference type="InterPro" id="IPR020846">
    <property type="entry name" value="MFS_dom"/>
</dbReference>
<evidence type="ECO:0000313" key="10">
    <source>
        <dbReference type="Proteomes" id="UP000271227"/>
    </source>
</evidence>
<feature type="transmembrane region" description="Helical" evidence="7">
    <location>
        <begin position="154"/>
        <end position="174"/>
    </location>
</feature>
<name>A0A3M0D906_9PROT</name>
<keyword evidence="10" id="KW-1185">Reference proteome</keyword>
<dbReference type="PROSITE" id="PS50850">
    <property type="entry name" value="MFS"/>
    <property type="match status" value="1"/>
</dbReference>
<evidence type="ECO:0000256" key="5">
    <source>
        <dbReference type="ARBA" id="ARBA00022989"/>
    </source>
</evidence>
<protein>
    <submittedName>
        <fullName evidence="9">PAT family beta-lactamase induction signal transducer AmpG</fullName>
    </submittedName>
</protein>
<feature type="transmembrane region" description="Helical" evidence="7">
    <location>
        <begin position="342"/>
        <end position="368"/>
    </location>
</feature>
<dbReference type="PANTHER" id="PTHR12778:SF10">
    <property type="entry name" value="MAJOR FACILITATOR SUPERFAMILY DOMAIN-CONTAINING PROTEIN 3"/>
    <property type="match status" value="1"/>
</dbReference>
<dbReference type="InterPro" id="IPR011701">
    <property type="entry name" value="MFS"/>
</dbReference>
<dbReference type="PANTHER" id="PTHR12778">
    <property type="entry name" value="SOLUTE CARRIER FAMILY 33 ACETYL-COA TRANSPORTER -RELATED"/>
    <property type="match status" value="1"/>
</dbReference>
<dbReference type="GO" id="GO:0022857">
    <property type="term" value="F:transmembrane transporter activity"/>
    <property type="evidence" value="ECO:0007669"/>
    <property type="project" value="InterPro"/>
</dbReference>
<sequence length="442" mass="47657">MTRAFSDWLKGLAPYAEKPVLATFLLGMSSGFPLTLVISLTGIWLSRFGVSKETVGIFALATTPYAWKFLWSPAIDRVPLGFLSRYFGRRRAWLVLIQAGLAVAILYLSVLDPAVDTVLIGFVVLAVGFLSASQDTVIDAYRIEVLPKDRLGHGASMVAFGYRAGNLIAGYGVLRVAESAGWSVAIALLVLLLLPGLVAVIWVGEPAHKEDPLLVRDQSLIAKAKGLEKVRLTLHEAVVLPFVEFTHRRDWLLILLFIFLFKAGDAIAAIMTGPLMVDLQFTEGEMANANKLVGTIALWVGIALGAVLYRVAGVYRSLALSGILMMVTNLVFAWLATRGHDVFALAVTIGSENFATGLGTTVVIAYLSSLCNLSFTATQYALLSSLASQARAIMGTFSGVLAENLGWVSFFLFSTLAAVPGLIMLLLLWRRSVGVEQETGQG</sequence>